<accession>A0A0A2J818</accession>
<dbReference type="HOGENOM" id="CLU_2671820_0_0_1"/>
<dbReference type="EMBL" id="JQFZ01000316">
    <property type="protein sequence ID" value="KGO50916.1"/>
    <property type="molecule type" value="Genomic_DNA"/>
</dbReference>
<evidence type="ECO:0000313" key="1">
    <source>
        <dbReference type="EMBL" id="KGO50916.1"/>
    </source>
</evidence>
<dbReference type="AlphaFoldDB" id="A0A0A2J818"/>
<evidence type="ECO:0000313" key="2">
    <source>
        <dbReference type="Proteomes" id="UP000030143"/>
    </source>
</evidence>
<reference evidence="1 2" key="1">
    <citation type="journal article" date="2015" name="Mol. Plant Microbe Interact.">
        <title>Genome, transcriptome, and functional analyses of Penicillium expansum provide new insights into secondary metabolism and pathogenicity.</title>
        <authorList>
            <person name="Ballester A.R."/>
            <person name="Marcet-Houben M."/>
            <person name="Levin E."/>
            <person name="Sela N."/>
            <person name="Selma-Lazaro C."/>
            <person name="Carmona L."/>
            <person name="Wisniewski M."/>
            <person name="Droby S."/>
            <person name="Gonzalez-Candelas L."/>
            <person name="Gabaldon T."/>
        </authorList>
    </citation>
    <scope>NUCLEOTIDE SEQUENCE [LARGE SCALE GENOMIC DNA]</scope>
    <source>
        <strain evidence="1 2">MD-8</strain>
    </source>
</reference>
<organism evidence="1 2">
    <name type="scientific">Penicillium expansum</name>
    <name type="common">Blue mold rot fungus</name>
    <dbReference type="NCBI Taxonomy" id="27334"/>
    <lineage>
        <taxon>Eukaryota</taxon>
        <taxon>Fungi</taxon>
        <taxon>Dikarya</taxon>
        <taxon>Ascomycota</taxon>
        <taxon>Pezizomycotina</taxon>
        <taxon>Eurotiomycetes</taxon>
        <taxon>Eurotiomycetidae</taxon>
        <taxon>Eurotiales</taxon>
        <taxon>Aspergillaceae</taxon>
        <taxon>Penicillium</taxon>
    </lineage>
</organism>
<dbReference type="VEuPathDB" id="FungiDB:PEXP_102630"/>
<keyword evidence="2" id="KW-1185">Reference proteome</keyword>
<gene>
    <name evidence="1" type="ORF">PEX2_095730</name>
</gene>
<proteinExistence type="predicted"/>
<protein>
    <submittedName>
        <fullName evidence="1">Uncharacterized protein</fullName>
    </submittedName>
</protein>
<sequence>MTRVYGYVYELSNIGVSHFTLGGKAECPMFQLSVNGSRFCIISLRTMPDYDIIYAEKFESFYLSFLRIVRGNLNE</sequence>
<name>A0A0A2J818_PENEN</name>
<comment type="caution">
    <text evidence="1">The sequence shown here is derived from an EMBL/GenBank/DDBJ whole genome shotgun (WGS) entry which is preliminary data.</text>
</comment>
<dbReference type="OrthoDB" id="10428533at2759"/>
<dbReference type="GeneID" id="27682263"/>
<dbReference type="Proteomes" id="UP000030143">
    <property type="component" value="Unassembled WGS sequence"/>
</dbReference>
<dbReference type="RefSeq" id="XP_016593947.1">
    <property type="nucleotide sequence ID" value="XM_016746843.1"/>
</dbReference>